<dbReference type="Pfam" id="PF10988">
    <property type="entry name" value="DUF2807"/>
    <property type="match status" value="2"/>
</dbReference>
<dbReference type="Proteomes" id="UP000818603">
    <property type="component" value="Unassembled WGS sequence"/>
</dbReference>
<sequence length="197" mass="20105">MRASTLGSLCLSIAAGVGFFAYSTSPSFAADYENGQVVETAPFTGVVLAGGGDIAIRRGDTPSVRIIDGGEAMKIEVDDEALSISCKKPCPRGTKLEVEVTTSSVEAIVIAGGGDIEVLDTFDKVDELDIVITGGGMIDAFGAPADEVSIAITGGGEIMVTAEEELDVAIIGGGTITYRGNPSIDRSIIGGGTIRQD</sequence>
<evidence type="ECO:0000256" key="1">
    <source>
        <dbReference type="SAM" id="SignalP"/>
    </source>
</evidence>
<feature type="domain" description="Putative auto-transporter adhesin head GIN" evidence="2">
    <location>
        <begin position="124"/>
        <end position="182"/>
    </location>
</feature>
<accession>A0A8J3A402</accession>
<protein>
    <recommendedName>
        <fullName evidence="2">Putative auto-transporter adhesin head GIN domain-containing protein</fullName>
    </recommendedName>
</protein>
<keyword evidence="1" id="KW-0732">Signal</keyword>
<proteinExistence type="predicted"/>
<dbReference type="AlphaFoldDB" id="A0A8J3A402"/>
<reference evidence="3" key="3">
    <citation type="submission" date="2020-09" db="EMBL/GenBank/DDBJ databases">
        <authorList>
            <person name="Sun Q."/>
            <person name="Zhou Y."/>
        </authorList>
    </citation>
    <scope>NUCLEOTIDE SEQUENCE</scope>
    <source>
        <strain evidence="3">CGMCC 1.14984</strain>
    </source>
</reference>
<evidence type="ECO:0000259" key="2">
    <source>
        <dbReference type="Pfam" id="PF10988"/>
    </source>
</evidence>
<evidence type="ECO:0000313" key="3">
    <source>
        <dbReference type="EMBL" id="GGH97916.1"/>
    </source>
</evidence>
<reference evidence="3" key="1">
    <citation type="journal article" date="2014" name="Int. J. Syst. Evol. Microbiol.">
        <title>Complete genome sequence of Corynebacterium casei LMG S-19264T (=DSM 44701T), isolated from a smear-ripened cheese.</title>
        <authorList>
            <consortium name="US DOE Joint Genome Institute (JGI-PGF)"/>
            <person name="Walter F."/>
            <person name="Albersmeier A."/>
            <person name="Kalinowski J."/>
            <person name="Ruckert C."/>
        </authorList>
    </citation>
    <scope>NUCLEOTIDE SEQUENCE</scope>
    <source>
        <strain evidence="3">CGMCC 1.14984</strain>
    </source>
</reference>
<dbReference type="EMBL" id="BMGZ01000002">
    <property type="protein sequence ID" value="GGH97916.1"/>
    <property type="molecule type" value="Genomic_DNA"/>
</dbReference>
<feature type="domain" description="Putative auto-transporter adhesin head GIN" evidence="2">
    <location>
        <begin position="42"/>
        <end position="120"/>
    </location>
</feature>
<dbReference type="Proteomes" id="UP000621856">
    <property type="component" value="Unassembled WGS sequence"/>
</dbReference>
<dbReference type="EMBL" id="VCJR02000002">
    <property type="protein sequence ID" value="NHK28250.1"/>
    <property type="molecule type" value="Genomic_DNA"/>
</dbReference>
<dbReference type="InterPro" id="IPR021255">
    <property type="entry name" value="DUF2807"/>
</dbReference>
<organism evidence="3 5">
    <name type="scientific">Aquisalinus luteolus</name>
    <dbReference type="NCBI Taxonomy" id="1566827"/>
    <lineage>
        <taxon>Bacteria</taxon>
        <taxon>Pseudomonadati</taxon>
        <taxon>Pseudomonadota</taxon>
        <taxon>Alphaproteobacteria</taxon>
        <taxon>Parvularculales</taxon>
        <taxon>Parvularculaceae</taxon>
        <taxon>Aquisalinus</taxon>
    </lineage>
</organism>
<comment type="caution">
    <text evidence="3">The sequence shown here is derived from an EMBL/GenBank/DDBJ whole genome shotgun (WGS) entry which is preliminary data.</text>
</comment>
<feature type="chain" id="PRO_5035144470" description="Putative auto-transporter adhesin head GIN domain-containing protein" evidence="1">
    <location>
        <begin position="30"/>
        <end position="197"/>
    </location>
</feature>
<dbReference type="Gene3D" id="2.160.20.120">
    <property type="match status" value="2"/>
</dbReference>
<feature type="signal peptide" evidence="1">
    <location>
        <begin position="1"/>
        <end position="29"/>
    </location>
</feature>
<evidence type="ECO:0000313" key="6">
    <source>
        <dbReference type="Proteomes" id="UP000818603"/>
    </source>
</evidence>
<name>A0A8J3A402_9PROT</name>
<keyword evidence="6" id="KW-1185">Reference proteome</keyword>
<dbReference type="RefSeq" id="WP_166426466.1">
    <property type="nucleotide sequence ID" value="NZ_BMGZ01000002.1"/>
</dbReference>
<evidence type="ECO:0000313" key="4">
    <source>
        <dbReference type="EMBL" id="NHK28250.1"/>
    </source>
</evidence>
<evidence type="ECO:0000313" key="5">
    <source>
        <dbReference type="Proteomes" id="UP000621856"/>
    </source>
</evidence>
<reference evidence="4 6" key="2">
    <citation type="submission" date="2020-02" db="EMBL/GenBank/DDBJ databases">
        <title>Genome sequence of Parvularcula flava strain NH6-79.</title>
        <authorList>
            <person name="Abdul Karim M.H."/>
            <person name="Lam M.Q."/>
            <person name="Chen S.J."/>
            <person name="Yahya A."/>
            <person name="Shahir S."/>
            <person name="Shamsir M.S."/>
            <person name="Chong C.S."/>
        </authorList>
    </citation>
    <scope>NUCLEOTIDE SEQUENCE [LARGE SCALE GENOMIC DNA]</scope>
    <source>
        <strain evidence="4 6">NH6-79</strain>
    </source>
</reference>
<gene>
    <name evidence="4" type="ORF">FF098_010070</name>
    <name evidence="3" type="ORF">GCM10011355_20280</name>
</gene>